<dbReference type="GeneID" id="94694399"/>
<dbReference type="InterPro" id="IPR011008">
    <property type="entry name" value="Dimeric_a/b-barrel"/>
</dbReference>
<dbReference type="EMBL" id="FNPE01000031">
    <property type="protein sequence ID" value="SDZ52265.1"/>
    <property type="molecule type" value="Genomic_DNA"/>
</dbReference>
<dbReference type="RefSeq" id="WP_046240915.1">
    <property type="nucleotide sequence ID" value="NZ_CP141274.1"/>
</dbReference>
<evidence type="ECO:0000313" key="2">
    <source>
        <dbReference type="Proteomes" id="UP000183417"/>
    </source>
</evidence>
<dbReference type="Proteomes" id="UP000183417">
    <property type="component" value="Unassembled WGS sequence"/>
</dbReference>
<protein>
    <recommendedName>
        <fullName evidence="3">Antibiotic biosynthesis monooxygenase</fullName>
    </recommendedName>
</protein>
<dbReference type="SUPFAM" id="SSF54909">
    <property type="entry name" value="Dimeric alpha+beta barrel"/>
    <property type="match status" value="1"/>
</dbReference>
<name>A0A1H3TRH5_9BURK</name>
<reference evidence="1 2" key="1">
    <citation type="submission" date="2016-10" db="EMBL/GenBank/DDBJ databases">
        <authorList>
            <person name="de Groot N.N."/>
        </authorList>
    </citation>
    <scope>NUCLEOTIDE SEQUENCE [LARGE SCALE GENOMIC DNA]</scope>
    <source>
        <strain evidence="1 2">LMG 24775</strain>
    </source>
</reference>
<evidence type="ECO:0008006" key="3">
    <source>
        <dbReference type="Google" id="ProtNLM"/>
    </source>
</evidence>
<evidence type="ECO:0000313" key="1">
    <source>
        <dbReference type="EMBL" id="SDZ52265.1"/>
    </source>
</evidence>
<sequence>MQVIEWAAFSLLPGVTENTLLQAASAMQHQFLDVQGGCLSRHLVQLGQGRYADVVTWQSQEAARAALAQAGRSAACAAYFGLMRVEHPPLLGASVFSHGGERGLPQGMEFSLFRLRPGADSHALATAAHRMADGLYRNEPGFTAHGVMRSAHDPGLYADVVLADSAGRAHQLCSKWGQGPFDPACQDYLELIAPGSAQLQFWDRVA</sequence>
<organism evidence="1 2">
    <name type="scientific">Delftia lacustris</name>
    <dbReference type="NCBI Taxonomy" id="558537"/>
    <lineage>
        <taxon>Bacteria</taxon>
        <taxon>Pseudomonadati</taxon>
        <taxon>Pseudomonadota</taxon>
        <taxon>Betaproteobacteria</taxon>
        <taxon>Burkholderiales</taxon>
        <taxon>Comamonadaceae</taxon>
        <taxon>Delftia</taxon>
    </lineage>
</organism>
<accession>A0A1H3TRH5</accession>
<dbReference type="AlphaFoldDB" id="A0A1H3TRH5"/>
<proteinExistence type="predicted"/>
<gene>
    <name evidence="1" type="ORF">SAMN05421547_13154</name>
</gene>